<gene>
    <name evidence="8" type="primary">Vars2_1</name>
    <name evidence="8" type="ORF">IBISTR_R15107</name>
</gene>
<evidence type="ECO:0000313" key="9">
    <source>
        <dbReference type="Proteomes" id="UP000587655"/>
    </source>
</evidence>
<dbReference type="Proteomes" id="UP000587655">
    <property type="component" value="Unassembled WGS sequence"/>
</dbReference>
<accession>A0A7K7TXA6</accession>
<keyword evidence="6" id="KW-0030">Aminoacyl-tRNA synthetase</keyword>
<evidence type="ECO:0000256" key="4">
    <source>
        <dbReference type="ARBA" id="ARBA00022840"/>
    </source>
</evidence>
<dbReference type="Gene3D" id="3.90.740.10">
    <property type="entry name" value="Valyl/Leucyl/Isoleucyl-tRNA synthetase, editing domain"/>
    <property type="match status" value="1"/>
</dbReference>
<keyword evidence="4" id="KW-0067">ATP-binding</keyword>
<reference evidence="8 9" key="1">
    <citation type="submission" date="2019-09" db="EMBL/GenBank/DDBJ databases">
        <title>Bird 10,000 Genomes (B10K) Project - Family phase.</title>
        <authorList>
            <person name="Zhang G."/>
        </authorList>
    </citation>
    <scope>NUCLEOTIDE SEQUENCE [LARGE SCALE GENOMIC DNA]</scope>
    <source>
        <strain evidence="8">B10K-DU-030-25</strain>
    </source>
</reference>
<feature type="non-terminal residue" evidence="8">
    <location>
        <position position="1"/>
    </location>
</feature>
<dbReference type="GO" id="GO:0005524">
    <property type="term" value="F:ATP binding"/>
    <property type="evidence" value="ECO:0007669"/>
    <property type="project" value="UniProtKB-KW"/>
</dbReference>
<evidence type="ECO:0000256" key="6">
    <source>
        <dbReference type="ARBA" id="ARBA00023146"/>
    </source>
</evidence>
<dbReference type="GO" id="GO:0004832">
    <property type="term" value="F:valine-tRNA ligase activity"/>
    <property type="evidence" value="ECO:0007669"/>
    <property type="project" value="UniProtKB-EC"/>
</dbReference>
<dbReference type="GO" id="GO:0006438">
    <property type="term" value="P:valyl-tRNA aminoacylation"/>
    <property type="evidence" value="ECO:0007669"/>
    <property type="project" value="InterPro"/>
</dbReference>
<evidence type="ECO:0000313" key="8">
    <source>
        <dbReference type="EMBL" id="NXA21398.1"/>
    </source>
</evidence>
<evidence type="ECO:0000256" key="3">
    <source>
        <dbReference type="ARBA" id="ARBA00022741"/>
    </source>
</evidence>
<dbReference type="EMBL" id="VZSZ01003897">
    <property type="protein sequence ID" value="NXA21398.1"/>
    <property type="molecule type" value="Genomic_DNA"/>
</dbReference>
<sequence>AAVTSVSSVPTGAVKVTPGHSPADLALAQAHGRPPLSVCPLSLPSVPSVPSCVPCPQGVHRFVAREKVVAALAERGLYRATQDHAMTLPMCRYCCPHPVPL</sequence>
<keyword evidence="3" id="KW-0547">Nucleotide-binding</keyword>
<dbReference type="InterPro" id="IPR009008">
    <property type="entry name" value="Val/Leu/Ile-tRNA-synth_edit"/>
</dbReference>
<organism evidence="8 9">
    <name type="scientific">Ibidorhyncha struthersii</name>
    <dbReference type="NCBI Taxonomy" id="425643"/>
    <lineage>
        <taxon>Eukaryota</taxon>
        <taxon>Metazoa</taxon>
        <taxon>Chordata</taxon>
        <taxon>Craniata</taxon>
        <taxon>Vertebrata</taxon>
        <taxon>Euteleostomi</taxon>
        <taxon>Archelosauria</taxon>
        <taxon>Archosauria</taxon>
        <taxon>Dinosauria</taxon>
        <taxon>Saurischia</taxon>
        <taxon>Theropoda</taxon>
        <taxon>Coelurosauria</taxon>
        <taxon>Aves</taxon>
        <taxon>Neognathae</taxon>
        <taxon>Neoaves</taxon>
        <taxon>Charadriiformes</taxon>
        <taxon>Charadriidae</taxon>
        <taxon>Ibidorhyncha</taxon>
    </lineage>
</organism>
<comment type="caution">
    <text evidence="8">The sequence shown here is derived from an EMBL/GenBank/DDBJ whole genome shotgun (WGS) entry which is preliminary data.</text>
</comment>
<dbReference type="EC" id="6.1.1.9" evidence="1"/>
<protein>
    <recommendedName>
        <fullName evidence="1">valine--tRNA ligase</fullName>
        <ecNumber evidence="1">6.1.1.9</ecNumber>
    </recommendedName>
    <alternativeName>
        <fullName evidence="7">Valyl-tRNA synthetase</fullName>
    </alternativeName>
</protein>
<dbReference type="PANTHER" id="PTHR11946">
    <property type="entry name" value="VALYL-TRNA SYNTHETASES"/>
    <property type="match status" value="1"/>
</dbReference>
<dbReference type="PANTHER" id="PTHR11946:SF71">
    <property type="entry name" value="VALINE--TRNA LIGASE, MITOCHONDRIAL"/>
    <property type="match status" value="1"/>
</dbReference>
<keyword evidence="5" id="KW-0648">Protein biosynthesis</keyword>
<dbReference type="SUPFAM" id="SSF50677">
    <property type="entry name" value="ValRS/IleRS/LeuRS editing domain"/>
    <property type="match status" value="1"/>
</dbReference>
<evidence type="ECO:0000256" key="1">
    <source>
        <dbReference type="ARBA" id="ARBA00013169"/>
    </source>
</evidence>
<dbReference type="GO" id="GO:0005829">
    <property type="term" value="C:cytosol"/>
    <property type="evidence" value="ECO:0007669"/>
    <property type="project" value="TreeGrafter"/>
</dbReference>
<evidence type="ECO:0000256" key="7">
    <source>
        <dbReference type="ARBA" id="ARBA00029936"/>
    </source>
</evidence>
<keyword evidence="2" id="KW-0436">Ligase</keyword>
<dbReference type="InterPro" id="IPR002303">
    <property type="entry name" value="Valyl-tRNA_ligase"/>
</dbReference>
<dbReference type="GO" id="GO:0002161">
    <property type="term" value="F:aminoacyl-tRNA deacylase activity"/>
    <property type="evidence" value="ECO:0007669"/>
    <property type="project" value="InterPro"/>
</dbReference>
<proteinExistence type="predicted"/>
<evidence type="ECO:0000256" key="2">
    <source>
        <dbReference type="ARBA" id="ARBA00022598"/>
    </source>
</evidence>
<name>A0A7K7TXA6_9CHAR</name>
<keyword evidence="9" id="KW-1185">Reference proteome</keyword>
<feature type="non-terminal residue" evidence="8">
    <location>
        <position position="101"/>
    </location>
</feature>
<evidence type="ECO:0000256" key="5">
    <source>
        <dbReference type="ARBA" id="ARBA00022917"/>
    </source>
</evidence>
<dbReference type="AlphaFoldDB" id="A0A7K7TXA6"/>